<evidence type="ECO:0000256" key="2">
    <source>
        <dbReference type="ARBA" id="ARBA00006161"/>
    </source>
</evidence>
<dbReference type="EMBL" id="AP027059">
    <property type="protein sequence ID" value="BDU50899.1"/>
    <property type="molecule type" value="Genomic_DNA"/>
</dbReference>
<dbReference type="AlphaFoldDB" id="A0AAU9D4M0"/>
<sequence length="150" mass="16913">MSDKKVIENLISKAMELLEKEFDIKNKGGVPKELKGYISNFGASIIQSGLIPAVAFYERKETSKTDNVAINRKKLMRIIGNLIGYDLKSKEIKTEKNSKDDILLEELIKNNGTDAKIKKKDIINASIAVKLAIRVYKQIDENEKIGDKDE</sequence>
<protein>
    <recommendedName>
        <fullName evidence="5">CRISPR type III-B/RAMP module-associated protein Cmr5</fullName>
    </recommendedName>
</protein>
<keyword evidence="3" id="KW-0963">Cytoplasm</keyword>
<comment type="similarity">
    <text evidence="2">Belongs to the CRISPR system Cmr5 family.</text>
</comment>
<evidence type="ECO:0000313" key="7">
    <source>
        <dbReference type="Proteomes" id="UP001321582"/>
    </source>
</evidence>
<dbReference type="GO" id="GO:0005737">
    <property type="term" value="C:cytoplasm"/>
    <property type="evidence" value="ECO:0007669"/>
    <property type="project" value="UniProtKB-SubCell"/>
</dbReference>
<name>A0AAU9D4M0_9FUSO</name>
<dbReference type="GO" id="GO:0051607">
    <property type="term" value="P:defense response to virus"/>
    <property type="evidence" value="ECO:0007669"/>
    <property type="project" value="UniProtKB-KW"/>
</dbReference>
<organism evidence="6 7">
    <name type="scientific">Haliovirga abyssi</name>
    <dbReference type="NCBI Taxonomy" id="2996794"/>
    <lineage>
        <taxon>Bacteria</taxon>
        <taxon>Fusobacteriati</taxon>
        <taxon>Fusobacteriota</taxon>
        <taxon>Fusobacteriia</taxon>
        <taxon>Fusobacteriales</taxon>
        <taxon>Haliovirgaceae</taxon>
        <taxon>Haliovirga</taxon>
    </lineage>
</organism>
<evidence type="ECO:0000256" key="4">
    <source>
        <dbReference type="ARBA" id="ARBA00023118"/>
    </source>
</evidence>
<reference evidence="6 7" key="1">
    <citation type="submission" date="2022-11" db="EMBL/GenBank/DDBJ databases">
        <title>Haliovirga abyssi gen. nov., sp. nov., a mesophilic fermentative bacterium isolated from the Iheya North hydrothermal field and the proposal of Haliovirgaceae fam. nov.</title>
        <authorList>
            <person name="Miyazaki U."/>
            <person name="Tame A."/>
            <person name="Miyazaki J."/>
            <person name="Takai K."/>
            <person name="Sawayama S."/>
            <person name="Kitajima M."/>
            <person name="Okamoto A."/>
            <person name="Nakagawa S."/>
        </authorList>
    </citation>
    <scope>NUCLEOTIDE SEQUENCE [LARGE SCALE GENOMIC DNA]</scope>
    <source>
        <strain evidence="6 7">IC12</strain>
    </source>
</reference>
<dbReference type="Gene3D" id="1.10.520.30">
    <property type="entry name" value="AF1862-like domain"/>
    <property type="match status" value="1"/>
</dbReference>
<dbReference type="InterPro" id="IPR023101">
    <property type="entry name" value="AF1862-like_dom_sf"/>
</dbReference>
<evidence type="ECO:0000256" key="5">
    <source>
        <dbReference type="ARBA" id="ARBA00030001"/>
    </source>
</evidence>
<evidence type="ECO:0000313" key="6">
    <source>
        <dbReference type="EMBL" id="BDU50899.1"/>
    </source>
</evidence>
<keyword evidence="7" id="KW-1185">Reference proteome</keyword>
<accession>A0AAU9D4M0</accession>
<dbReference type="SUPFAM" id="SSF158568">
    <property type="entry name" value="AF1862-like"/>
    <property type="match status" value="1"/>
</dbReference>
<keyword evidence="4" id="KW-0051">Antiviral defense</keyword>
<dbReference type="RefSeq" id="WP_307903748.1">
    <property type="nucleotide sequence ID" value="NZ_AP027059.1"/>
</dbReference>
<dbReference type="KEGG" id="haby:HLVA_14680"/>
<dbReference type="NCBIfam" id="TIGR01881">
    <property type="entry name" value="cas_Cmr5"/>
    <property type="match status" value="1"/>
</dbReference>
<comment type="subcellular location">
    <subcellularLocation>
        <location evidence="1">Cytoplasm</location>
    </subcellularLocation>
</comment>
<dbReference type="Proteomes" id="UP001321582">
    <property type="component" value="Chromosome"/>
</dbReference>
<dbReference type="InterPro" id="IPR010160">
    <property type="entry name" value="CRISPR-assoc_prot_Cmr5"/>
</dbReference>
<evidence type="ECO:0000256" key="3">
    <source>
        <dbReference type="ARBA" id="ARBA00022490"/>
    </source>
</evidence>
<evidence type="ECO:0000256" key="1">
    <source>
        <dbReference type="ARBA" id="ARBA00004496"/>
    </source>
</evidence>
<dbReference type="Pfam" id="PF09701">
    <property type="entry name" value="Cas_Cmr5"/>
    <property type="match status" value="1"/>
</dbReference>
<proteinExistence type="inferred from homology"/>
<gene>
    <name evidence="6" type="ORF">HLVA_14680</name>
</gene>